<feature type="compositionally biased region" description="Basic residues" evidence="4">
    <location>
        <begin position="511"/>
        <end position="532"/>
    </location>
</feature>
<keyword evidence="6" id="KW-1185">Reference proteome</keyword>
<feature type="region of interest" description="Disordered" evidence="4">
    <location>
        <begin position="402"/>
        <end position="447"/>
    </location>
</feature>
<dbReference type="SUPFAM" id="SSF50978">
    <property type="entry name" value="WD40 repeat-like"/>
    <property type="match status" value="1"/>
</dbReference>
<dbReference type="InterPro" id="IPR015943">
    <property type="entry name" value="WD40/YVTN_repeat-like_dom_sf"/>
</dbReference>
<evidence type="ECO:0000256" key="1">
    <source>
        <dbReference type="ARBA" id="ARBA00004123"/>
    </source>
</evidence>
<evidence type="ECO:0000256" key="4">
    <source>
        <dbReference type="SAM" id="MobiDB-lite"/>
    </source>
</evidence>
<reference evidence="5 6" key="1">
    <citation type="journal article" date="2018" name="Mol. Biol. Evol.">
        <title>Analysis of the draft genome of the red seaweed Gracilariopsis chorda provides insights into genome size evolution in Rhodophyta.</title>
        <authorList>
            <person name="Lee J."/>
            <person name="Yang E.C."/>
            <person name="Graf L."/>
            <person name="Yang J.H."/>
            <person name="Qiu H."/>
            <person name="Zel Zion U."/>
            <person name="Chan C.X."/>
            <person name="Stephens T.G."/>
            <person name="Weber A.P.M."/>
            <person name="Boo G.H."/>
            <person name="Boo S.M."/>
            <person name="Kim K.M."/>
            <person name="Shin Y."/>
            <person name="Jung M."/>
            <person name="Lee S.J."/>
            <person name="Yim H.S."/>
            <person name="Lee J.H."/>
            <person name="Bhattacharya D."/>
            <person name="Yoon H.S."/>
        </authorList>
    </citation>
    <scope>NUCLEOTIDE SEQUENCE [LARGE SCALE GENOMIC DNA]</scope>
    <source>
        <strain evidence="5 6">SKKU-2015</strain>
        <tissue evidence="5">Whole body</tissue>
    </source>
</reference>
<name>A0A2V3IV81_9FLOR</name>
<sequence length="629" mass="69202">MDSEQTSQCSELSKYSHPLLLSHRDLPKEKVLGRLKLFESLPLPGKGGIAFTGGRVSVLKWHPTARGILATAAHKSEQLFHEVLRTYSGPAHIQIWRMSGTSAACLGVIPHNGDCTWDLKWRPGRVKAEPANRWSGTFAAALGDGCILISTFENVTQTSSGYDSLTGKVRVLPCSKTLLRVHKKPFLRRPVRVLEWSLDGTRLLVGSVNGFVEVYEASSDSSIWPKWTIPAQESIVSDMKWLNPSLFCTLGISCVLRLRDIRDPVATIEQNAEGLAGSLSMSMAEPNVAVVGGDTGYLRVVRLRGTDNFNAKHPVRRVYVQGSSFRTMQSISVPSPKGSRTILYTGGCEGIVHEISFPRPLWPDQDQCTISRTRVGQLLRWCVEKCPAKAKEKGDIMHLTLGGSFEDAQDRNKGTSSDREGVDPRNGRSHSGFRKKTKVVGPHGTDKPLFGDSYHQAIVVTRVDVSIQDNMIAVGIDGGIVTWLPLDHESIDSSLAEDMDSEWVTKPSASSKKRMKTKKTRKPNVKTSRPRSSRTQAEVRISEEIATKKEDPSVQEESTPTHVAKATNIKSSRAEKSAIVSRGTTRKRARSSTPTSETLHEGKNLPADKDKKTIGARTRSKASVTHAEE</sequence>
<keyword evidence="2" id="KW-0804">Transcription</keyword>
<evidence type="ECO:0000313" key="5">
    <source>
        <dbReference type="EMBL" id="PXF46034.1"/>
    </source>
</evidence>
<feature type="compositionally biased region" description="Basic and acidic residues" evidence="4">
    <location>
        <begin position="598"/>
        <end position="613"/>
    </location>
</feature>
<gene>
    <name evidence="5" type="ORF">BWQ96_04209</name>
</gene>
<organism evidence="5 6">
    <name type="scientific">Gracilariopsis chorda</name>
    <dbReference type="NCBI Taxonomy" id="448386"/>
    <lineage>
        <taxon>Eukaryota</taxon>
        <taxon>Rhodophyta</taxon>
        <taxon>Florideophyceae</taxon>
        <taxon>Rhodymeniophycidae</taxon>
        <taxon>Gracilariales</taxon>
        <taxon>Gracilariaceae</taxon>
        <taxon>Gracilariopsis</taxon>
    </lineage>
</organism>
<dbReference type="OrthoDB" id="4703at2759"/>
<dbReference type="PANTHER" id="PTHR15052">
    <property type="entry name" value="RNA POLYMERASE III TRANSCRIPTION INITIATION FACTOR COMPLEX SUBUNIT"/>
    <property type="match status" value="1"/>
</dbReference>
<dbReference type="AlphaFoldDB" id="A0A2V3IV81"/>
<dbReference type="EMBL" id="NBIV01000046">
    <property type="protein sequence ID" value="PXF46034.1"/>
    <property type="molecule type" value="Genomic_DNA"/>
</dbReference>
<dbReference type="Proteomes" id="UP000247409">
    <property type="component" value="Unassembled WGS sequence"/>
</dbReference>
<evidence type="ECO:0000256" key="3">
    <source>
        <dbReference type="ARBA" id="ARBA00023242"/>
    </source>
</evidence>
<protein>
    <submittedName>
        <fullName evidence="5">Uncharacterized protein</fullName>
    </submittedName>
</protein>
<dbReference type="GO" id="GO:0006383">
    <property type="term" value="P:transcription by RNA polymerase III"/>
    <property type="evidence" value="ECO:0007669"/>
    <property type="project" value="TreeGrafter"/>
</dbReference>
<dbReference type="PANTHER" id="PTHR15052:SF2">
    <property type="entry name" value="GENERAL TRANSCRIPTION FACTOR 3C POLYPEPTIDE 2"/>
    <property type="match status" value="1"/>
</dbReference>
<proteinExistence type="predicted"/>
<dbReference type="GO" id="GO:0000127">
    <property type="term" value="C:transcription factor TFIIIC complex"/>
    <property type="evidence" value="ECO:0007669"/>
    <property type="project" value="TreeGrafter"/>
</dbReference>
<dbReference type="InterPro" id="IPR052416">
    <property type="entry name" value="GTF3C_component"/>
</dbReference>
<feature type="compositionally biased region" description="Basic and acidic residues" evidence="4">
    <location>
        <begin position="540"/>
        <end position="552"/>
    </location>
</feature>
<evidence type="ECO:0000313" key="6">
    <source>
        <dbReference type="Proteomes" id="UP000247409"/>
    </source>
</evidence>
<dbReference type="GO" id="GO:0005634">
    <property type="term" value="C:nucleus"/>
    <property type="evidence" value="ECO:0007669"/>
    <property type="project" value="UniProtKB-SubCell"/>
</dbReference>
<comment type="subcellular location">
    <subcellularLocation>
        <location evidence="1">Nucleus</location>
    </subcellularLocation>
</comment>
<evidence type="ECO:0000256" key="2">
    <source>
        <dbReference type="ARBA" id="ARBA00023163"/>
    </source>
</evidence>
<feature type="compositionally biased region" description="Basic residues" evidence="4">
    <location>
        <begin position="427"/>
        <end position="438"/>
    </location>
</feature>
<feature type="compositionally biased region" description="Basic and acidic residues" evidence="4">
    <location>
        <begin position="408"/>
        <end position="426"/>
    </location>
</feature>
<dbReference type="STRING" id="448386.A0A2V3IV81"/>
<accession>A0A2V3IV81</accession>
<keyword evidence="3" id="KW-0539">Nucleus</keyword>
<dbReference type="Gene3D" id="2.130.10.10">
    <property type="entry name" value="YVTN repeat-like/Quinoprotein amine dehydrogenase"/>
    <property type="match status" value="1"/>
</dbReference>
<comment type="caution">
    <text evidence="5">The sequence shown here is derived from an EMBL/GenBank/DDBJ whole genome shotgun (WGS) entry which is preliminary data.</text>
</comment>
<dbReference type="InterPro" id="IPR036322">
    <property type="entry name" value="WD40_repeat_dom_sf"/>
</dbReference>
<feature type="region of interest" description="Disordered" evidence="4">
    <location>
        <begin position="498"/>
        <end position="629"/>
    </location>
</feature>